<dbReference type="KEGG" id="ccah:DWG20_14230"/>
<evidence type="ECO:0000313" key="12">
    <source>
        <dbReference type="Proteomes" id="UP000254537"/>
    </source>
</evidence>
<feature type="transmembrane region" description="Helical" evidence="10">
    <location>
        <begin position="281"/>
        <end position="300"/>
    </location>
</feature>
<feature type="modified residue" description="FMN phosphoryl threonine" evidence="10">
    <location>
        <position position="170"/>
    </location>
</feature>
<dbReference type="EMBL" id="CP031337">
    <property type="protein sequence ID" value="AXK40496.1"/>
    <property type="molecule type" value="Genomic_DNA"/>
</dbReference>
<dbReference type="AlphaFoldDB" id="A0A345Y994"/>
<dbReference type="InterPro" id="IPR011303">
    <property type="entry name" value="RnfD_bac"/>
</dbReference>
<comment type="function">
    <text evidence="10">Part of a membrane-bound complex that couples electron transfer with translocation of ions across the membrane.</text>
</comment>
<organism evidence="11 12">
    <name type="scientific">Crenobacter cavernae</name>
    <dbReference type="NCBI Taxonomy" id="2290923"/>
    <lineage>
        <taxon>Bacteria</taxon>
        <taxon>Pseudomonadati</taxon>
        <taxon>Pseudomonadota</taxon>
        <taxon>Betaproteobacteria</taxon>
        <taxon>Neisseriales</taxon>
        <taxon>Neisseriaceae</taxon>
        <taxon>Crenobacter</taxon>
    </lineage>
</organism>
<dbReference type="GO" id="GO:0022900">
    <property type="term" value="P:electron transport chain"/>
    <property type="evidence" value="ECO:0007669"/>
    <property type="project" value="UniProtKB-UniRule"/>
</dbReference>
<protein>
    <recommendedName>
        <fullName evidence="10">Ion-translocating oxidoreductase complex subunit D</fullName>
        <ecNumber evidence="10">7.-.-.-</ecNumber>
    </recommendedName>
    <alternativeName>
        <fullName evidence="10">Rnf electron transport complex subunit D</fullName>
    </alternativeName>
</protein>
<name>A0A345Y994_9NEIS</name>
<feature type="transmembrane region" description="Helical" evidence="10">
    <location>
        <begin position="88"/>
        <end position="105"/>
    </location>
</feature>
<feature type="transmembrane region" description="Helical" evidence="10">
    <location>
        <begin position="12"/>
        <end position="34"/>
    </location>
</feature>
<feature type="transmembrane region" description="Helical" evidence="10">
    <location>
        <begin position="249"/>
        <end position="269"/>
    </location>
</feature>
<evidence type="ECO:0000256" key="8">
    <source>
        <dbReference type="ARBA" id="ARBA00022989"/>
    </source>
</evidence>
<dbReference type="HAMAP" id="MF_00462">
    <property type="entry name" value="RsxD_RnfD"/>
    <property type="match status" value="1"/>
</dbReference>
<dbReference type="NCBIfam" id="TIGR01946">
    <property type="entry name" value="rnfD"/>
    <property type="match status" value="1"/>
</dbReference>
<dbReference type="GO" id="GO:0055085">
    <property type="term" value="P:transmembrane transport"/>
    <property type="evidence" value="ECO:0007669"/>
    <property type="project" value="InterPro"/>
</dbReference>
<keyword evidence="9 10" id="KW-0472">Membrane</keyword>
<keyword evidence="10" id="KW-1003">Cell membrane</keyword>
<dbReference type="RefSeq" id="WP_115434423.1">
    <property type="nucleotide sequence ID" value="NZ_CP031337.1"/>
</dbReference>
<sequence>MTSSPFMARPTTVSMVMLKVLGALLPGIALYAWFYGAGMLVQIALASISALAAEAAMLKARGQPIGFFLKDGSALVTAWLLALSMPPLGAWWMIVVATLFAIVIAKQLYGGLGNNPFNPAMVGFAVMIVAFPAQMAQWGSAGAHLSAGDQLAYIFTRALPPGVDAIASATPLDHLKTQLTLGASVGDTLAEPVYGHLAGAGGEWIALAYLAGALFLWRKRLIPWQTPLAMLAGVAALALPLWLVDPAHFANPLFHVFAGATMLGAAFIVTDPVTGPTTPRGRLIFGFSVGVLVYVIRVFGGFPDSVAFAVLIMNIAVPFIDQATRPPAFGAKKGGRA</sequence>
<feature type="transmembrane region" description="Helical" evidence="10">
    <location>
        <begin position="224"/>
        <end position="243"/>
    </location>
</feature>
<evidence type="ECO:0000256" key="1">
    <source>
        <dbReference type="ARBA" id="ARBA00022448"/>
    </source>
</evidence>
<dbReference type="OrthoDB" id="9776359at2"/>
<feature type="transmembrane region" description="Helical" evidence="10">
    <location>
        <begin position="193"/>
        <end position="217"/>
    </location>
</feature>
<evidence type="ECO:0000256" key="3">
    <source>
        <dbReference type="ARBA" id="ARBA00022630"/>
    </source>
</evidence>
<dbReference type="InterPro" id="IPR004338">
    <property type="entry name" value="NqrB/RnfD"/>
</dbReference>
<evidence type="ECO:0000256" key="4">
    <source>
        <dbReference type="ARBA" id="ARBA00022643"/>
    </source>
</evidence>
<evidence type="ECO:0000256" key="5">
    <source>
        <dbReference type="ARBA" id="ARBA00022692"/>
    </source>
</evidence>
<dbReference type="Pfam" id="PF03116">
    <property type="entry name" value="NQR2_RnfD_RnfE"/>
    <property type="match status" value="1"/>
</dbReference>
<keyword evidence="1 10" id="KW-0813">Transport</keyword>
<evidence type="ECO:0000256" key="6">
    <source>
        <dbReference type="ARBA" id="ARBA00022967"/>
    </source>
</evidence>
<keyword evidence="10" id="KW-0997">Cell inner membrane</keyword>
<reference evidence="11 12" key="1">
    <citation type="submission" date="2018-07" db="EMBL/GenBank/DDBJ databases">
        <title>Crenobacter cavernae sp. nov., isolated from a karst cave.</title>
        <authorList>
            <person name="Zhu H."/>
        </authorList>
    </citation>
    <scope>NUCLEOTIDE SEQUENCE [LARGE SCALE GENOMIC DNA]</scope>
    <source>
        <strain evidence="11 12">K1W11S-77</strain>
    </source>
</reference>
<dbReference type="EC" id="7.-.-.-" evidence="10"/>
<keyword evidence="2 10" id="KW-0597">Phosphoprotein</keyword>
<dbReference type="PANTHER" id="PTHR30578:SF0">
    <property type="entry name" value="ION-TRANSLOCATING OXIDOREDUCTASE COMPLEX SUBUNIT D"/>
    <property type="match status" value="1"/>
</dbReference>
<keyword evidence="6 10" id="KW-1278">Translocase</keyword>
<comment type="cofactor">
    <cofactor evidence="10">
        <name>FMN</name>
        <dbReference type="ChEBI" id="CHEBI:58210"/>
    </cofactor>
</comment>
<keyword evidence="5 10" id="KW-0812">Transmembrane</keyword>
<gene>
    <name evidence="10" type="primary">rnfD</name>
    <name evidence="11" type="ORF">DWG20_14230</name>
</gene>
<keyword evidence="4 10" id="KW-0288">FMN</keyword>
<dbReference type="GO" id="GO:0005886">
    <property type="term" value="C:plasma membrane"/>
    <property type="evidence" value="ECO:0007669"/>
    <property type="project" value="UniProtKB-SubCell"/>
</dbReference>
<evidence type="ECO:0000256" key="10">
    <source>
        <dbReference type="HAMAP-Rule" id="MF_00462"/>
    </source>
</evidence>
<keyword evidence="8 10" id="KW-1133">Transmembrane helix</keyword>
<feature type="transmembrane region" description="Helical" evidence="10">
    <location>
        <begin position="117"/>
        <end position="136"/>
    </location>
</feature>
<comment type="subcellular location">
    <subcellularLocation>
        <location evidence="10">Cell inner membrane</location>
        <topology evidence="10">Multi-pass membrane protein</topology>
    </subcellularLocation>
</comment>
<comment type="subunit">
    <text evidence="10">The complex is composed of six subunits: RnfA, RnfB, RnfC, RnfD, RnfE and RnfG.</text>
</comment>
<dbReference type="PANTHER" id="PTHR30578">
    <property type="entry name" value="ELECTRON TRANSPORT COMPLEX PROTEIN RNFD"/>
    <property type="match status" value="1"/>
</dbReference>
<evidence type="ECO:0000313" key="11">
    <source>
        <dbReference type="EMBL" id="AXK40496.1"/>
    </source>
</evidence>
<evidence type="ECO:0000256" key="2">
    <source>
        <dbReference type="ARBA" id="ARBA00022553"/>
    </source>
</evidence>
<keyword evidence="3 10" id="KW-0285">Flavoprotein</keyword>
<evidence type="ECO:0000256" key="9">
    <source>
        <dbReference type="ARBA" id="ARBA00023136"/>
    </source>
</evidence>
<comment type="similarity">
    <text evidence="10">Belongs to the NqrB/RnfD family.</text>
</comment>
<proteinExistence type="inferred from homology"/>
<dbReference type="Proteomes" id="UP000254537">
    <property type="component" value="Chromosome"/>
</dbReference>
<accession>A0A345Y994</accession>
<keyword evidence="7 10" id="KW-0249">Electron transport</keyword>
<evidence type="ECO:0000256" key="7">
    <source>
        <dbReference type="ARBA" id="ARBA00022982"/>
    </source>
</evidence>